<organism evidence="1 2">
    <name type="scientific">Dactylosporangium cerinum</name>
    <dbReference type="NCBI Taxonomy" id="1434730"/>
    <lineage>
        <taxon>Bacteria</taxon>
        <taxon>Bacillati</taxon>
        <taxon>Actinomycetota</taxon>
        <taxon>Actinomycetes</taxon>
        <taxon>Micromonosporales</taxon>
        <taxon>Micromonosporaceae</taxon>
        <taxon>Dactylosporangium</taxon>
    </lineage>
</organism>
<evidence type="ECO:0000313" key="1">
    <source>
        <dbReference type="EMBL" id="MFC4998503.1"/>
    </source>
</evidence>
<keyword evidence="2" id="KW-1185">Reference proteome</keyword>
<reference evidence="2" key="1">
    <citation type="journal article" date="2019" name="Int. J. Syst. Evol. Microbiol.">
        <title>The Global Catalogue of Microorganisms (GCM) 10K type strain sequencing project: providing services to taxonomists for standard genome sequencing and annotation.</title>
        <authorList>
            <consortium name="The Broad Institute Genomics Platform"/>
            <consortium name="The Broad Institute Genome Sequencing Center for Infectious Disease"/>
            <person name="Wu L."/>
            <person name="Ma J."/>
        </authorList>
    </citation>
    <scope>NUCLEOTIDE SEQUENCE [LARGE SCALE GENOMIC DNA]</scope>
    <source>
        <strain evidence="2">CGMCC 4.7152</strain>
    </source>
</reference>
<gene>
    <name evidence="1" type="ORF">ACFPIJ_11730</name>
</gene>
<proteinExistence type="predicted"/>
<dbReference type="Proteomes" id="UP001595912">
    <property type="component" value="Unassembled WGS sequence"/>
</dbReference>
<dbReference type="RefSeq" id="WP_380114770.1">
    <property type="nucleotide sequence ID" value="NZ_JBHSIU010000011.1"/>
</dbReference>
<protein>
    <submittedName>
        <fullName evidence="1">Uncharacterized protein</fullName>
    </submittedName>
</protein>
<name>A0ABV9VTA1_9ACTN</name>
<accession>A0ABV9VTA1</accession>
<evidence type="ECO:0000313" key="2">
    <source>
        <dbReference type="Proteomes" id="UP001595912"/>
    </source>
</evidence>
<comment type="caution">
    <text evidence="1">The sequence shown here is derived from an EMBL/GenBank/DDBJ whole genome shotgun (WGS) entry which is preliminary data.</text>
</comment>
<sequence>MLVRDMDRLPLAKLDEWVNIIETCYQFDPDEHSSDLAAVRRNRAGR</sequence>
<dbReference type="EMBL" id="JBHSIU010000011">
    <property type="protein sequence ID" value="MFC4998503.1"/>
    <property type="molecule type" value="Genomic_DNA"/>
</dbReference>